<protein>
    <submittedName>
        <fullName evidence="1">Uncharacterized protein</fullName>
    </submittedName>
</protein>
<keyword evidence="2" id="KW-1185">Reference proteome</keyword>
<sequence>MTFWTAAVLIVLICAIASVFRKPRRDLDSAEGVPSQRETELQRELTELRERVRVLERIATDDTQGRRLSDQIERLRED</sequence>
<dbReference type="RefSeq" id="WP_039094039.1">
    <property type="nucleotide sequence ID" value="NZ_JTDN01000001.1"/>
</dbReference>
<dbReference type="Proteomes" id="UP000030988">
    <property type="component" value="Unassembled WGS sequence"/>
</dbReference>
<dbReference type="STRING" id="1572751.PK98_02530"/>
<comment type="caution">
    <text evidence="1">The sequence shown here is derived from an EMBL/GenBank/DDBJ whole genome shotgun (WGS) entry which is preliminary data.</text>
</comment>
<evidence type="ECO:0000313" key="2">
    <source>
        <dbReference type="Proteomes" id="UP000030988"/>
    </source>
</evidence>
<dbReference type="EMBL" id="JTDN01000001">
    <property type="protein sequence ID" value="KHL25565.1"/>
    <property type="molecule type" value="Genomic_DNA"/>
</dbReference>
<dbReference type="AlphaFoldDB" id="A0A0B2C085"/>
<accession>A0A0B2C085</accession>
<evidence type="ECO:0000313" key="1">
    <source>
        <dbReference type="EMBL" id="KHL25565.1"/>
    </source>
</evidence>
<proteinExistence type="predicted"/>
<reference evidence="1 2" key="1">
    <citation type="submission" date="2014-11" db="EMBL/GenBank/DDBJ databases">
        <title>Draft genome sequence of Kirrobacter mercurialis.</title>
        <authorList>
            <person name="Coil D.A."/>
            <person name="Eisen J.A."/>
        </authorList>
    </citation>
    <scope>NUCLEOTIDE SEQUENCE [LARGE SCALE GENOMIC DNA]</scope>
    <source>
        <strain evidence="1 2">Coronado</strain>
    </source>
</reference>
<organism evidence="1 2">
    <name type="scientific">Croceibacterium mercuriale</name>
    <dbReference type="NCBI Taxonomy" id="1572751"/>
    <lineage>
        <taxon>Bacteria</taxon>
        <taxon>Pseudomonadati</taxon>
        <taxon>Pseudomonadota</taxon>
        <taxon>Alphaproteobacteria</taxon>
        <taxon>Sphingomonadales</taxon>
        <taxon>Erythrobacteraceae</taxon>
        <taxon>Croceibacterium</taxon>
    </lineage>
</organism>
<gene>
    <name evidence="1" type="ORF">PK98_02530</name>
</gene>
<name>A0A0B2C085_9SPHN</name>